<accession>A0A175RB90</accession>
<dbReference type="PATRIC" id="fig|401562.3.peg.1265"/>
<dbReference type="GO" id="GO:0000166">
    <property type="term" value="F:nucleotide binding"/>
    <property type="evidence" value="ECO:0007669"/>
    <property type="project" value="InterPro"/>
</dbReference>
<proteinExistence type="predicted"/>
<feature type="domain" description="GFO/IDH/MocA-like oxidoreductase" evidence="2">
    <location>
        <begin position="147"/>
        <end position="263"/>
    </location>
</feature>
<dbReference type="STRING" id="401562.NS365_02915"/>
<dbReference type="Pfam" id="PF01408">
    <property type="entry name" value="GFO_IDH_MocA"/>
    <property type="match status" value="1"/>
</dbReference>
<organism evidence="3 4">
    <name type="scientific">Aureimonas ureilytica</name>
    <dbReference type="NCBI Taxonomy" id="401562"/>
    <lineage>
        <taxon>Bacteria</taxon>
        <taxon>Pseudomonadati</taxon>
        <taxon>Pseudomonadota</taxon>
        <taxon>Alphaproteobacteria</taxon>
        <taxon>Hyphomicrobiales</taxon>
        <taxon>Aurantimonadaceae</taxon>
        <taxon>Aureimonas</taxon>
    </lineage>
</organism>
<dbReference type="EMBL" id="LDPZ01000019">
    <property type="protein sequence ID" value="KTQ95868.1"/>
    <property type="molecule type" value="Genomic_DNA"/>
</dbReference>
<dbReference type="PANTHER" id="PTHR43249">
    <property type="entry name" value="UDP-N-ACETYL-2-AMINO-2-DEOXY-D-GLUCURONATE OXIDASE"/>
    <property type="match status" value="1"/>
</dbReference>
<reference evidence="3 4" key="1">
    <citation type="journal article" date="2016" name="Front. Microbiol.">
        <title>Genomic Resource of Rice Seed Associated Bacteria.</title>
        <authorList>
            <person name="Midha S."/>
            <person name="Bansal K."/>
            <person name="Sharma S."/>
            <person name="Kumar N."/>
            <person name="Patil P.P."/>
            <person name="Chaudhry V."/>
            <person name="Patil P.B."/>
        </authorList>
    </citation>
    <scope>NUCLEOTIDE SEQUENCE [LARGE SCALE GENOMIC DNA]</scope>
    <source>
        <strain evidence="3 4">NS226</strain>
    </source>
</reference>
<dbReference type="Gene3D" id="3.30.360.10">
    <property type="entry name" value="Dihydrodipicolinate Reductase, domain 2"/>
    <property type="match status" value="1"/>
</dbReference>
<dbReference type="Gene3D" id="3.40.50.720">
    <property type="entry name" value="NAD(P)-binding Rossmann-like Domain"/>
    <property type="match status" value="1"/>
</dbReference>
<evidence type="ECO:0000313" key="4">
    <source>
        <dbReference type="Proteomes" id="UP000078272"/>
    </source>
</evidence>
<evidence type="ECO:0000259" key="1">
    <source>
        <dbReference type="Pfam" id="PF01408"/>
    </source>
</evidence>
<sequence>MNIASPALPAGQTTKRYRVAVIGCGIGRSHIVEGYAPAPEQFEVAALCDLDAARLASVGDEFSVTDRSHDFDALLAREDIDIIDICTPPGLHREMILKALAAGKHVVCEKPLVGSLKEVDEIIEAEARSRGRLMPIFQYRYGDGAMQAKRIIDAGIAGKPYVGVAETFWKRGADYYDNPWRGRWKTELGGVLMTHAIHIHDLACFLFGAVDRVFARTATRVNAIEVEDCVSASWRMDSGAFLSSTATLGSQDEISRLRLHFENVTFESAHEAYSPGDGPWTILPASDEVKARIDAALDGFEPVGRRFRGQMAAFHKALSAGEPPPVTSRDARRSLELVTAIYASAETGTDVELPIGPAHPKYASWQPQDA</sequence>
<dbReference type="RefSeq" id="WP_058634761.1">
    <property type="nucleotide sequence ID" value="NZ_LDPZ01000019.1"/>
</dbReference>
<name>A0A175RB90_9HYPH</name>
<dbReference type="Pfam" id="PF22725">
    <property type="entry name" value="GFO_IDH_MocA_C3"/>
    <property type="match status" value="1"/>
</dbReference>
<evidence type="ECO:0000313" key="3">
    <source>
        <dbReference type="EMBL" id="KTQ95868.1"/>
    </source>
</evidence>
<dbReference type="PANTHER" id="PTHR43249:SF1">
    <property type="entry name" value="D-GLUCOSIDE 3-DEHYDROGENASE"/>
    <property type="match status" value="1"/>
</dbReference>
<dbReference type="InterPro" id="IPR000683">
    <property type="entry name" value="Gfo/Idh/MocA-like_OxRdtase_N"/>
</dbReference>
<evidence type="ECO:0000259" key="2">
    <source>
        <dbReference type="Pfam" id="PF22725"/>
    </source>
</evidence>
<dbReference type="SUPFAM" id="SSF51735">
    <property type="entry name" value="NAD(P)-binding Rossmann-fold domains"/>
    <property type="match status" value="1"/>
</dbReference>
<comment type="caution">
    <text evidence="3">The sequence shown here is derived from an EMBL/GenBank/DDBJ whole genome shotgun (WGS) entry which is preliminary data.</text>
</comment>
<dbReference type="OrthoDB" id="9801953at2"/>
<dbReference type="AlphaFoldDB" id="A0A175RB90"/>
<feature type="domain" description="Gfo/Idh/MocA-like oxidoreductase N-terminal" evidence="1">
    <location>
        <begin position="18"/>
        <end position="134"/>
    </location>
</feature>
<dbReference type="InterPro" id="IPR055170">
    <property type="entry name" value="GFO_IDH_MocA-like_dom"/>
</dbReference>
<dbReference type="eggNOG" id="COG0673">
    <property type="taxonomic scope" value="Bacteria"/>
</dbReference>
<dbReference type="Proteomes" id="UP000078272">
    <property type="component" value="Unassembled WGS sequence"/>
</dbReference>
<gene>
    <name evidence="3" type="ORF">NS226_09290</name>
</gene>
<dbReference type="InterPro" id="IPR036291">
    <property type="entry name" value="NAD(P)-bd_dom_sf"/>
</dbReference>
<dbReference type="SUPFAM" id="SSF55347">
    <property type="entry name" value="Glyceraldehyde-3-phosphate dehydrogenase-like, C-terminal domain"/>
    <property type="match status" value="1"/>
</dbReference>
<protein>
    <submittedName>
        <fullName evidence="3">Oxidoreductase</fullName>
    </submittedName>
</protein>
<dbReference type="InterPro" id="IPR052515">
    <property type="entry name" value="Gfo/Idh/MocA_Oxidoreductase"/>
</dbReference>